<evidence type="ECO:0000313" key="1">
    <source>
        <dbReference type="EMBL" id="KAH6868982.1"/>
    </source>
</evidence>
<accession>A0A9P8VRG1</accession>
<dbReference type="EMBL" id="JAGPYM010000082">
    <property type="protein sequence ID" value="KAH6868982.1"/>
    <property type="molecule type" value="Genomic_DNA"/>
</dbReference>
<feature type="non-terminal residue" evidence="1">
    <location>
        <position position="1"/>
    </location>
</feature>
<organism evidence="1 2">
    <name type="scientific">Thelonectria olida</name>
    <dbReference type="NCBI Taxonomy" id="1576542"/>
    <lineage>
        <taxon>Eukaryota</taxon>
        <taxon>Fungi</taxon>
        <taxon>Dikarya</taxon>
        <taxon>Ascomycota</taxon>
        <taxon>Pezizomycotina</taxon>
        <taxon>Sordariomycetes</taxon>
        <taxon>Hypocreomycetidae</taxon>
        <taxon>Hypocreales</taxon>
        <taxon>Nectriaceae</taxon>
        <taxon>Thelonectria</taxon>
    </lineage>
</organism>
<comment type="caution">
    <text evidence="1">The sequence shown here is derived from an EMBL/GenBank/DDBJ whole genome shotgun (WGS) entry which is preliminary data.</text>
</comment>
<proteinExistence type="predicted"/>
<dbReference type="OrthoDB" id="414175at2759"/>
<gene>
    <name evidence="1" type="ORF">B0T10DRAFT_419048</name>
</gene>
<keyword evidence="2" id="KW-1185">Reference proteome</keyword>
<name>A0A9P8VRG1_9HYPO</name>
<evidence type="ECO:0000313" key="2">
    <source>
        <dbReference type="Proteomes" id="UP000777438"/>
    </source>
</evidence>
<dbReference type="AlphaFoldDB" id="A0A9P8VRG1"/>
<protein>
    <submittedName>
        <fullName evidence="1">Uncharacterized protein</fullName>
    </submittedName>
</protein>
<sequence>EQNFGNYYLYDVLFDVFSEAKQGLMLFDVCDAQANCPMSQKDYTSEMRGRWELDKYKLLHMIERTWKMRPTKKWYVFTEADNYVFCSNLIF</sequence>
<dbReference type="Proteomes" id="UP000777438">
    <property type="component" value="Unassembled WGS sequence"/>
</dbReference>
<reference evidence="1 2" key="1">
    <citation type="journal article" date="2021" name="Nat. Commun.">
        <title>Genetic determinants of endophytism in the Arabidopsis root mycobiome.</title>
        <authorList>
            <person name="Mesny F."/>
            <person name="Miyauchi S."/>
            <person name="Thiergart T."/>
            <person name="Pickel B."/>
            <person name="Atanasova L."/>
            <person name="Karlsson M."/>
            <person name="Huettel B."/>
            <person name="Barry K.W."/>
            <person name="Haridas S."/>
            <person name="Chen C."/>
            <person name="Bauer D."/>
            <person name="Andreopoulos W."/>
            <person name="Pangilinan J."/>
            <person name="LaButti K."/>
            <person name="Riley R."/>
            <person name="Lipzen A."/>
            <person name="Clum A."/>
            <person name="Drula E."/>
            <person name="Henrissat B."/>
            <person name="Kohler A."/>
            <person name="Grigoriev I.V."/>
            <person name="Martin F.M."/>
            <person name="Hacquard S."/>
        </authorList>
    </citation>
    <scope>NUCLEOTIDE SEQUENCE [LARGE SCALE GENOMIC DNA]</scope>
    <source>
        <strain evidence="1 2">MPI-CAGE-CH-0241</strain>
    </source>
</reference>